<protein>
    <submittedName>
        <fullName evidence="1">Uncharacterized protein</fullName>
    </submittedName>
</protein>
<sequence length="18" mass="2065">MRNTIVMPGVFPSNKENM</sequence>
<evidence type="ECO:0000313" key="1">
    <source>
        <dbReference type="EMBL" id="JAD42674.1"/>
    </source>
</evidence>
<accession>A0A0A8ZTF4</accession>
<name>A0A0A8ZTF4_ARUDO</name>
<proteinExistence type="predicted"/>
<dbReference type="AlphaFoldDB" id="A0A0A8ZTF4"/>
<dbReference type="EMBL" id="GBRH01255221">
    <property type="protein sequence ID" value="JAD42674.1"/>
    <property type="molecule type" value="Transcribed_RNA"/>
</dbReference>
<reference evidence="1" key="2">
    <citation type="journal article" date="2015" name="Data Brief">
        <title>Shoot transcriptome of the giant reed, Arundo donax.</title>
        <authorList>
            <person name="Barrero R.A."/>
            <person name="Guerrero F.D."/>
            <person name="Moolhuijzen P."/>
            <person name="Goolsby J.A."/>
            <person name="Tidwell J."/>
            <person name="Bellgard S.E."/>
            <person name="Bellgard M.I."/>
        </authorList>
    </citation>
    <scope>NUCLEOTIDE SEQUENCE</scope>
    <source>
        <tissue evidence="1">Shoot tissue taken approximately 20 cm above the soil surface</tissue>
    </source>
</reference>
<reference evidence="1" key="1">
    <citation type="submission" date="2014-09" db="EMBL/GenBank/DDBJ databases">
        <authorList>
            <person name="Magalhaes I.L.F."/>
            <person name="Oliveira U."/>
            <person name="Santos F.R."/>
            <person name="Vidigal T.H.D.A."/>
            <person name="Brescovit A.D."/>
            <person name="Santos A.J."/>
        </authorList>
    </citation>
    <scope>NUCLEOTIDE SEQUENCE</scope>
    <source>
        <tissue evidence="1">Shoot tissue taken approximately 20 cm above the soil surface</tissue>
    </source>
</reference>
<organism evidence="1">
    <name type="scientific">Arundo donax</name>
    <name type="common">Giant reed</name>
    <name type="synonym">Donax arundinaceus</name>
    <dbReference type="NCBI Taxonomy" id="35708"/>
    <lineage>
        <taxon>Eukaryota</taxon>
        <taxon>Viridiplantae</taxon>
        <taxon>Streptophyta</taxon>
        <taxon>Embryophyta</taxon>
        <taxon>Tracheophyta</taxon>
        <taxon>Spermatophyta</taxon>
        <taxon>Magnoliopsida</taxon>
        <taxon>Liliopsida</taxon>
        <taxon>Poales</taxon>
        <taxon>Poaceae</taxon>
        <taxon>PACMAD clade</taxon>
        <taxon>Arundinoideae</taxon>
        <taxon>Arundineae</taxon>
        <taxon>Arundo</taxon>
    </lineage>
</organism>